<evidence type="ECO:0000256" key="2">
    <source>
        <dbReference type="ARBA" id="ARBA00005417"/>
    </source>
</evidence>
<dbReference type="PANTHER" id="PTHR43820">
    <property type="entry name" value="HIGH-AFFINITY BRANCHED-CHAIN AMINO ACID TRANSPORT ATP-BINDING PROTEIN LIVF"/>
    <property type="match status" value="1"/>
</dbReference>
<dbReference type="SUPFAM" id="SSF52540">
    <property type="entry name" value="P-loop containing nucleoside triphosphate hydrolases"/>
    <property type="match status" value="1"/>
</dbReference>
<dbReference type="GO" id="GO:0015658">
    <property type="term" value="F:branched-chain amino acid transmembrane transporter activity"/>
    <property type="evidence" value="ECO:0007669"/>
    <property type="project" value="TreeGrafter"/>
</dbReference>
<keyword evidence="4" id="KW-0547">Nucleotide-binding</keyword>
<dbReference type="EMBL" id="VEWJ01000009">
    <property type="protein sequence ID" value="TPF74700.1"/>
    <property type="molecule type" value="Genomic_DNA"/>
</dbReference>
<dbReference type="InterPro" id="IPR003439">
    <property type="entry name" value="ABC_transporter-like_ATP-bd"/>
</dbReference>
<dbReference type="Pfam" id="PF00005">
    <property type="entry name" value="ABC_tran"/>
    <property type="match status" value="1"/>
</dbReference>
<dbReference type="GO" id="GO:0005886">
    <property type="term" value="C:plasma membrane"/>
    <property type="evidence" value="ECO:0007669"/>
    <property type="project" value="UniProtKB-SubCell"/>
</dbReference>
<evidence type="ECO:0000256" key="4">
    <source>
        <dbReference type="ARBA" id="ARBA00022741"/>
    </source>
</evidence>
<evidence type="ECO:0000313" key="9">
    <source>
        <dbReference type="Proteomes" id="UP000315388"/>
    </source>
</evidence>
<dbReference type="GO" id="GO:0016887">
    <property type="term" value="F:ATP hydrolysis activity"/>
    <property type="evidence" value="ECO:0007669"/>
    <property type="project" value="InterPro"/>
</dbReference>
<dbReference type="InterPro" id="IPR052156">
    <property type="entry name" value="BCAA_Transport_ATP-bd_LivF"/>
</dbReference>
<dbReference type="PANTHER" id="PTHR43820:SF6">
    <property type="entry name" value="ABC TRANSPORTER ATP-BINDING PROTEIN"/>
    <property type="match status" value="1"/>
</dbReference>
<dbReference type="Gene3D" id="3.40.50.300">
    <property type="entry name" value="P-loop containing nucleotide triphosphate hydrolases"/>
    <property type="match status" value="1"/>
</dbReference>
<evidence type="ECO:0000256" key="5">
    <source>
        <dbReference type="ARBA" id="ARBA00022840"/>
    </source>
</evidence>
<dbReference type="InterPro" id="IPR027417">
    <property type="entry name" value="P-loop_NTPase"/>
</dbReference>
<sequence length="246" mass="27065">MNSTKSEPLLRIEKLTSGYGPTQILNNIDLEVRAGEIVVVVGPNGAGKTTLLNTISGLTNVREGRVQFAGTDITRMNVARIPHLGLSHCPEGRRILTRLTVEENLIASNIDRKQTFEEKREDVYTLFPILRERAQTSSQRLSGGQQQMLAIGRCLMAEPDLVMLDEPSLGLAPKLIAQIFRIIVDLANRGIAILLVEQNVRLALEIGDYAYLFESGRCRLEGGAKRIAEDPSLAALYLGAHGQVEH</sequence>
<accession>A0A502BL73</accession>
<dbReference type="AlphaFoldDB" id="A0A502BL73"/>
<organism evidence="8 9">
    <name type="scientific">Brucella gallinifaecis</name>
    <dbReference type="NCBI Taxonomy" id="215590"/>
    <lineage>
        <taxon>Bacteria</taxon>
        <taxon>Pseudomonadati</taxon>
        <taxon>Pseudomonadota</taxon>
        <taxon>Alphaproteobacteria</taxon>
        <taxon>Hyphomicrobiales</taxon>
        <taxon>Brucellaceae</taxon>
        <taxon>Brucella/Ochrobactrum group</taxon>
        <taxon>Brucella</taxon>
    </lineage>
</organism>
<proteinExistence type="inferred from homology"/>
<keyword evidence="9" id="KW-1185">Reference proteome</keyword>
<feature type="domain" description="ABC transporter" evidence="7">
    <location>
        <begin position="10"/>
        <end position="240"/>
    </location>
</feature>
<gene>
    <name evidence="8" type="ORF">FHY56_13310</name>
</gene>
<dbReference type="SMART" id="SM00382">
    <property type="entry name" value="AAA"/>
    <property type="match status" value="1"/>
</dbReference>
<dbReference type="Proteomes" id="UP000315388">
    <property type="component" value="Unassembled WGS sequence"/>
</dbReference>
<dbReference type="OrthoDB" id="9806149at2"/>
<evidence type="ECO:0000256" key="1">
    <source>
        <dbReference type="ARBA" id="ARBA00004533"/>
    </source>
</evidence>
<dbReference type="PROSITE" id="PS50893">
    <property type="entry name" value="ABC_TRANSPORTER_2"/>
    <property type="match status" value="1"/>
</dbReference>
<dbReference type="PROSITE" id="PS00211">
    <property type="entry name" value="ABC_TRANSPORTER_1"/>
    <property type="match status" value="1"/>
</dbReference>
<keyword evidence="3" id="KW-0813">Transport</keyword>
<reference evidence="8 9" key="1">
    <citation type="journal article" date="2003" name="Int. J. Syst. Evol. Microbiol.">
        <title>Towards a standardized format for the description of a novel species (of an established genus): Ochrobactrum gallinifaecis sp. nov.</title>
        <authorList>
            <person name="Kampfer P."/>
            <person name="Buczolits S."/>
            <person name="Albrecht A."/>
            <person name="Busse H.J."/>
            <person name="Stackebrandt E."/>
        </authorList>
    </citation>
    <scope>NUCLEOTIDE SEQUENCE [LARGE SCALE GENOMIC DNA]</scope>
    <source>
        <strain evidence="8 9">ISO 196</strain>
    </source>
</reference>
<evidence type="ECO:0000313" key="8">
    <source>
        <dbReference type="EMBL" id="TPF74700.1"/>
    </source>
</evidence>
<evidence type="ECO:0000256" key="3">
    <source>
        <dbReference type="ARBA" id="ARBA00022448"/>
    </source>
</evidence>
<comment type="caution">
    <text evidence="8">The sequence shown here is derived from an EMBL/GenBank/DDBJ whole genome shotgun (WGS) entry which is preliminary data.</text>
</comment>
<dbReference type="RefSeq" id="WP_140905686.1">
    <property type="nucleotide sequence ID" value="NZ_JBHTMD010000022.1"/>
</dbReference>
<dbReference type="CDD" id="cd03224">
    <property type="entry name" value="ABC_TM1139_LivF_branched"/>
    <property type="match status" value="1"/>
</dbReference>
<comment type="subcellular location">
    <subcellularLocation>
        <location evidence="1">Cell inner membrane</location>
    </subcellularLocation>
</comment>
<dbReference type="GO" id="GO:0015807">
    <property type="term" value="P:L-amino acid transport"/>
    <property type="evidence" value="ECO:0007669"/>
    <property type="project" value="TreeGrafter"/>
</dbReference>
<comment type="similarity">
    <text evidence="2">Belongs to the ABC transporter superfamily.</text>
</comment>
<dbReference type="GO" id="GO:0005524">
    <property type="term" value="F:ATP binding"/>
    <property type="evidence" value="ECO:0007669"/>
    <property type="project" value="UniProtKB-KW"/>
</dbReference>
<name>A0A502BL73_9HYPH</name>
<dbReference type="InterPro" id="IPR017871">
    <property type="entry name" value="ABC_transporter-like_CS"/>
</dbReference>
<keyword evidence="6" id="KW-0029">Amino-acid transport</keyword>
<evidence type="ECO:0000259" key="7">
    <source>
        <dbReference type="PROSITE" id="PS50893"/>
    </source>
</evidence>
<dbReference type="InterPro" id="IPR003593">
    <property type="entry name" value="AAA+_ATPase"/>
</dbReference>
<protein>
    <submittedName>
        <fullName evidence="8">ABC transporter ATP-binding protein</fullName>
    </submittedName>
</protein>
<keyword evidence="5 8" id="KW-0067">ATP-binding</keyword>
<evidence type="ECO:0000256" key="6">
    <source>
        <dbReference type="ARBA" id="ARBA00022970"/>
    </source>
</evidence>